<dbReference type="InParanoid" id="B4J075"/>
<keyword evidence="3" id="KW-0647">Proteasome</keyword>
<comment type="subunit">
    <text evidence="4">The 26S proteasome consists of a 20S proteasome core and two 19S regulatory subunits. The 20S proteasome core is composed of 28 subunits that are arranged in four stacked rings, resulting in a barrel-shaped structure. The two end rings are each formed by seven alpha subunits, and the two central rings are each formed by seven beta subunits. The catalytic chamber with the active sites is on the inside of the barrel.</text>
</comment>
<reference evidence="5 6" key="1">
    <citation type="journal article" date="2007" name="Nature">
        <title>Evolution of genes and genomes on the Drosophila phylogeny.</title>
        <authorList>
            <consortium name="Drosophila 12 Genomes Consortium"/>
            <person name="Clark A.G."/>
            <person name="Eisen M.B."/>
            <person name="Smith D.R."/>
            <person name="Bergman C.M."/>
            <person name="Oliver B."/>
            <person name="Markow T.A."/>
            <person name="Kaufman T.C."/>
            <person name="Kellis M."/>
            <person name="Gelbart W."/>
            <person name="Iyer V.N."/>
            <person name="Pollard D.A."/>
            <person name="Sackton T.B."/>
            <person name="Larracuente A.M."/>
            <person name="Singh N.D."/>
            <person name="Abad J.P."/>
            <person name="Abt D.N."/>
            <person name="Adryan B."/>
            <person name="Aguade M."/>
            <person name="Akashi H."/>
            <person name="Anderson W.W."/>
            <person name="Aquadro C.F."/>
            <person name="Ardell D.H."/>
            <person name="Arguello R."/>
            <person name="Artieri C.G."/>
            <person name="Barbash D.A."/>
            <person name="Barker D."/>
            <person name="Barsanti P."/>
            <person name="Batterham P."/>
            <person name="Batzoglou S."/>
            <person name="Begun D."/>
            <person name="Bhutkar A."/>
            <person name="Blanco E."/>
            <person name="Bosak S.A."/>
            <person name="Bradley R.K."/>
            <person name="Brand A.D."/>
            <person name="Brent M.R."/>
            <person name="Brooks A.N."/>
            <person name="Brown R.H."/>
            <person name="Butlin R.K."/>
            <person name="Caggese C."/>
            <person name="Calvi B.R."/>
            <person name="Bernardo de Carvalho A."/>
            <person name="Caspi A."/>
            <person name="Castrezana S."/>
            <person name="Celniker S.E."/>
            <person name="Chang J.L."/>
            <person name="Chapple C."/>
            <person name="Chatterji S."/>
            <person name="Chinwalla A."/>
            <person name="Civetta A."/>
            <person name="Clifton S.W."/>
            <person name="Comeron J.M."/>
            <person name="Costello J.C."/>
            <person name="Coyne J.A."/>
            <person name="Daub J."/>
            <person name="David R.G."/>
            <person name="Delcher A.L."/>
            <person name="Delehaunty K."/>
            <person name="Do C.B."/>
            <person name="Ebling H."/>
            <person name="Edwards K."/>
            <person name="Eickbush T."/>
            <person name="Evans J.D."/>
            <person name="Filipski A."/>
            <person name="Findeiss S."/>
            <person name="Freyhult E."/>
            <person name="Fulton L."/>
            <person name="Fulton R."/>
            <person name="Garcia A.C."/>
            <person name="Gardiner A."/>
            <person name="Garfield D.A."/>
            <person name="Garvin B.E."/>
            <person name="Gibson G."/>
            <person name="Gilbert D."/>
            <person name="Gnerre S."/>
            <person name="Godfrey J."/>
            <person name="Good R."/>
            <person name="Gotea V."/>
            <person name="Gravely B."/>
            <person name="Greenberg A.J."/>
            <person name="Griffiths-Jones S."/>
            <person name="Gross S."/>
            <person name="Guigo R."/>
            <person name="Gustafson E.A."/>
            <person name="Haerty W."/>
            <person name="Hahn M.W."/>
            <person name="Halligan D.L."/>
            <person name="Halpern A.L."/>
            <person name="Halter G.M."/>
            <person name="Han M.V."/>
            <person name="Heger A."/>
            <person name="Hillier L."/>
            <person name="Hinrichs A.S."/>
            <person name="Holmes I."/>
            <person name="Hoskins R.A."/>
            <person name="Hubisz M.J."/>
            <person name="Hultmark D."/>
            <person name="Huntley M.A."/>
            <person name="Jaffe D.B."/>
            <person name="Jagadeeshan S."/>
            <person name="Jeck W.R."/>
            <person name="Johnson J."/>
            <person name="Jones C.D."/>
            <person name="Jordan W.C."/>
            <person name="Karpen G.H."/>
            <person name="Kataoka E."/>
            <person name="Keightley P.D."/>
            <person name="Kheradpour P."/>
            <person name="Kirkness E.F."/>
            <person name="Koerich L.B."/>
            <person name="Kristiansen K."/>
            <person name="Kudrna D."/>
            <person name="Kulathinal R.J."/>
            <person name="Kumar S."/>
            <person name="Kwok R."/>
            <person name="Lander E."/>
            <person name="Langley C.H."/>
            <person name="Lapoint R."/>
            <person name="Lazzaro B.P."/>
            <person name="Lee S.J."/>
            <person name="Levesque L."/>
            <person name="Li R."/>
            <person name="Lin C.F."/>
            <person name="Lin M.F."/>
            <person name="Lindblad-Toh K."/>
            <person name="Llopart A."/>
            <person name="Long M."/>
            <person name="Low L."/>
            <person name="Lozovsky E."/>
            <person name="Lu J."/>
            <person name="Luo M."/>
            <person name="Machado C.A."/>
            <person name="Makalowski W."/>
            <person name="Marzo M."/>
            <person name="Matsuda M."/>
            <person name="Matzkin L."/>
            <person name="McAllister B."/>
            <person name="McBride C.S."/>
            <person name="McKernan B."/>
            <person name="McKernan K."/>
            <person name="Mendez-Lago M."/>
            <person name="Minx P."/>
            <person name="Mollenhauer M.U."/>
            <person name="Montooth K."/>
            <person name="Mount S.M."/>
            <person name="Mu X."/>
            <person name="Myers E."/>
            <person name="Negre B."/>
            <person name="Newfeld S."/>
            <person name="Nielsen R."/>
            <person name="Noor M.A."/>
            <person name="O'Grady P."/>
            <person name="Pachter L."/>
            <person name="Papaceit M."/>
            <person name="Parisi M.J."/>
            <person name="Parisi M."/>
            <person name="Parts L."/>
            <person name="Pedersen J.S."/>
            <person name="Pesole G."/>
            <person name="Phillippy A.M."/>
            <person name="Ponting C.P."/>
            <person name="Pop M."/>
            <person name="Porcelli D."/>
            <person name="Powell J.R."/>
            <person name="Prohaska S."/>
            <person name="Pruitt K."/>
            <person name="Puig M."/>
            <person name="Quesneville H."/>
            <person name="Ram K.R."/>
            <person name="Rand D."/>
            <person name="Rasmussen M.D."/>
            <person name="Reed L.K."/>
            <person name="Reenan R."/>
            <person name="Reily A."/>
            <person name="Remington K.A."/>
            <person name="Rieger T.T."/>
            <person name="Ritchie M.G."/>
            <person name="Robin C."/>
            <person name="Rogers Y.H."/>
            <person name="Rohde C."/>
            <person name="Rozas J."/>
            <person name="Rubenfield M.J."/>
            <person name="Ruiz A."/>
            <person name="Russo S."/>
            <person name="Salzberg S.L."/>
            <person name="Sanchez-Gracia A."/>
            <person name="Saranga D.J."/>
            <person name="Sato H."/>
            <person name="Schaeffer S.W."/>
            <person name="Schatz M.C."/>
            <person name="Schlenke T."/>
            <person name="Schwartz R."/>
            <person name="Segarra C."/>
            <person name="Singh R.S."/>
            <person name="Sirot L."/>
            <person name="Sirota M."/>
            <person name="Sisneros N.B."/>
            <person name="Smith C.D."/>
            <person name="Smith T.F."/>
            <person name="Spieth J."/>
            <person name="Stage D.E."/>
            <person name="Stark A."/>
            <person name="Stephan W."/>
            <person name="Strausberg R.L."/>
            <person name="Strempel S."/>
            <person name="Sturgill D."/>
            <person name="Sutton G."/>
            <person name="Sutton G.G."/>
            <person name="Tao W."/>
            <person name="Teichmann S."/>
            <person name="Tobari Y.N."/>
            <person name="Tomimura Y."/>
            <person name="Tsolas J.M."/>
            <person name="Valente V.L."/>
            <person name="Venter E."/>
            <person name="Venter J.C."/>
            <person name="Vicario S."/>
            <person name="Vieira F.G."/>
            <person name="Vilella A.J."/>
            <person name="Villasante A."/>
            <person name="Walenz B."/>
            <person name="Wang J."/>
            <person name="Wasserman M."/>
            <person name="Watts T."/>
            <person name="Wilson D."/>
            <person name="Wilson R.K."/>
            <person name="Wing R.A."/>
            <person name="Wolfner M.F."/>
            <person name="Wong A."/>
            <person name="Wong G.K."/>
            <person name="Wu C.I."/>
            <person name="Wu G."/>
            <person name="Yamamoto D."/>
            <person name="Yang H.P."/>
            <person name="Yang S.P."/>
            <person name="Yorke J.A."/>
            <person name="Yoshida K."/>
            <person name="Zdobnov E."/>
            <person name="Zhang P."/>
            <person name="Zhang Y."/>
            <person name="Zimin A.V."/>
            <person name="Baldwin J."/>
            <person name="Abdouelleil A."/>
            <person name="Abdulkadir J."/>
            <person name="Abebe A."/>
            <person name="Abera B."/>
            <person name="Abreu J."/>
            <person name="Acer S.C."/>
            <person name="Aftuck L."/>
            <person name="Alexander A."/>
            <person name="An P."/>
            <person name="Anderson E."/>
            <person name="Anderson S."/>
            <person name="Arachi H."/>
            <person name="Azer M."/>
            <person name="Bachantsang P."/>
            <person name="Barry A."/>
            <person name="Bayul T."/>
            <person name="Berlin A."/>
            <person name="Bessette D."/>
            <person name="Bloom T."/>
            <person name="Blye J."/>
            <person name="Boguslavskiy L."/>
            <person name="Bonnet C."/>
            <person name="Boukhgalter B."/>
            <person name="Bourzgui I."/>
            <person name="Brown A."/>
            <person name="Cahill P."/>
            <person name="Channer S."/>
            <person name="Cheshatsang Y."/>
            <person name="Chuda L."/>
            <person name="Citroen M."/>
            <person name="Collymore A."/>
            <person name="Cooke P."/>
            <person name="Costello M."/>
            <person name="D'Aco K."/>
            <person name="Daza R."/>
            <person name="De Haan G."/>
            <person name="DeGray S."/>
            <person name="DeMaso C."/>
            <person name="Dhargay N."/>
            <person name="Dooley K."/>
            <person name="Dooley E."/>
            <person name="Doricent M."/>
            <person name="Dorje P."/>
            <person name="Dorjee K."/>
            <person name="Dupes A."/>
            <person name="Elong R."/>
            <person name="Falk J."/>
            <person name="Farina A."/>
            <person name="Faro S."/>
            <person name="Ferguson D."/>
            <person name="Fisher S."/>
            <person name="Foley C.D."/>
            <person name="Franke A."/>
            <person name="Friedrich D."/>
            <person name="Gadbois L."/>
            <person name="Gearin G."/>
            <person name="Gearin C.R."/>
            <person name="Giannoukos G."/>
            <person name="Goode T."/>
            <person name="Graham J."/>
            <person name="Grandbois E."/>
            <person name="Grewal S."/>
            <person name="Gyaltsen K."/>
            <person name="Hafez N."/>
            <person name="Hagos B."/>
            <person name="Hall J."/>
            <person name="Henson C."/>
            <person name="Hollinger A."/>
            <person name="Honan T."/>
            <person name="Huard M.D."/>
            <person name="Hughes L."/>
            <person name="Hurhula B."/>
            <person name="Husby M.E."/>
            <person name="Kamat A."/>
            <person name="Kanga B."/>
            <person name="Kashin S."/>
            <person name="Khazanovich D."/>
            <person name="Kisner P."/>
            <person name="Lance K."/>
            <person name="Lara M."/>
            <person name="Lee W."/>
            <person name="Lennon N."/>
            <person name="Letendre F."/>
            <person name="LeVine R."/>
            <person name="Lipovsky A."/>
            <person name="Liu X."/>
            <person name="Liu J."/>
            <person name="Liu S."/>
            <person name="Lokyitsang T."/>
            <person name="Lokyitsang Y."/>
            <person name="Lubonja R."/>
            <person name="Lui A."/>
            <person name="MacDonald P."/>
            <person name="Magnisalis V."/>
            <person name="Maru K."/>
            <person name="Matthews C."/>
            <person name="McCusker W."/>
            <person name="McDonough S."/>
            <person name="Mehta T."/>
            <person name="Meldrim J."/>
            <person name="Meneus L."/>
            <person name="Mihai O."/>
            <person name="Mihalev A."/>
            <person name="Mihova T."/>
            <person name="Mittelman R."/>
            <person name="Mlenga V."/>
            <person name="Montmayeur A."/>
            <person name="Mulrain L."/>
            <person name="Navidi A."/>
            <person name="Naylor J."/>
            <person name="Negash T."/>
            <person name="Nguyen T."/>
            <person name="Nguyen N."/>
            <person name="Nicol R."/>
            <person name="Norbu C."/>
            <person name="Norbu N."/>
            <person name="Novod N."/>
            <person name="O'Neill B."/>
            <person name="Osman S."/>
            <person name="Markiewicz E."/>
            <person name="Oyono O.L."/>
            <person name="Patti C."/>
            <person name="Phunkhang P."/>
            <person name="Pierre F."/>
            <person name="Priest M."/>
            <person name="Raghuraman S."/>
            <person name="Rege F."/>
            <person name="Reyes R."/>
            <person name="Rise C."/>
            <person name="Rogov P."/>
            <person name="Ross K."/>
            <person name="Ryan E."/>
            <person name="Settipalli S."/>
            <person name="Shea T."/>
            <person name="Sherpa N."/>
            <person name="Shi L."/>
            <person name="Shih D."/>
            <person name="Sparrow T."/>
            <person name="Spaulding J."/>
            <person name="Stalker J."/>
            <person name="Stange-Thomann N."/>
            <person name="Stavropoulos S."/>
            <person name="Stone C."/>
            <person name="Strader C."/>
            <person name="Tesfaye S."/>
            <person name="Thomson T."/>
            <person name="Thoulutsang Y."/>
            <person name="Thoulutsang D."/>
            <person name="Topham K."/>
            <person name="Topping I."/>
            <person name="Tsamla T."/>
            <person name="Vassiliev H."/>
            <person name="Vo A."/>
            <person name="Wangchuk T."/>
            <person name="Wangdi T."/>
            <person name="Weiand M."/>
            <person name="Wilkinson J."/>
            <person name="Wilson A."/>
            <person name="Yadav S."/>
            <person name="Young G."/>
            <person name="Yu Q."/>
            <person name="Zembek L."/>
            <person name="Zhong D."/>
            <person name="Zimmer A."/>
            <person name="Zwirko Z."/>
            <person name="Jaffe D.B."/>
            <person name="Alvarez P."/>
            <person name="Brockman W."/>
            <person name="Butler J."/>
            <person name="Chin C."/>
            <person name="Gnerre S."/>
            <person name="Grabherr M."/>
            <person name="Kleber M."/>
            <person name="Mauceli E."/>
            <person name="MacCallum I."/>
        </authorList>
    </citation>
    <scope>NUCLEOTIDE SEQUENCE [LARGE SCALE GENOMIC DNA]</scope>
    <source>
        <strain evidence="6">Tucson 15287-2541.00</strain>
    </source>
</reference>
<evidence type="ECO:0000256" key="3">
    <source>
        <dbReference type="ARBA" id="ARBA00022942"/>
    </source>
</evidence>
<evidence type="ECO:0000256" key="2">
    <source>
        <dbReference type="ARBA" id="ARBA00022490"/>
    </source>
</evidence>
<dbReference type="Pfam" id="PF00227">
    <property type="entry name" value="Proteasome"/>
    <property type="match status" value="1"/>
</dbReference>
<dbReference type="Gene3D" id="3.60.20.10">
    <property type="entry name" value="Glutamine Phosphoribosylpyrophosphate, subunit 1, domain 1"/>
    <property type="match status" value="1"/>
</dbReference>
<dbReference type="PANTHER" id="PTHR32194:SF2">
    <property type="entry name" value="PROTEASOME SUBUNIT BETA TYPE-1"/>
    <property type="match status" value="1"/>
</dbReference>
<dbReference type="InterPro" id="IPR001353">
    <property type="entry name" value="Proteasome_sua/b"/>
</dbReference>
<gene>
    <name evidence="5" type="primary">Dgri\GH17107</name>
    <name evidence="5" type="ORF">Dgri_GH17107</name>
</gene>
<accession>B4J075</accession>
<dbReference type="PhylomeDB" id="B4J075"/>
<comment type="subcellular location">
    <subcellularLocation>
        <location evidence="1">Nucleus</location>
    </subcellularLocation>
</comment>
<dbReference type="EMBL" id="CH916366">
    <property type="protein sequence ID" value="EDV97868.1"/>
    <property type="molecule type" value="Genomic_DNA"/>
</dbReference>
<dbReference type="STRING" id="7222.B4J075"/>
<sequence>MAKVVNDIVLVLVIVIVIVVSMRNSSNLQTGHRLRHNHNLFTDSGWKPKFASEEKVARSQANFGTILAIGGADFALIASDYCMTSELDNLFPMTRQSVMGCIGSWVDVASMNALIKRRGQMRELDNRSKLPTEILASIISGTINSRRLFPWRTSTILAGLDVMGKGAVYQYNDVGQRGRFLYSVLGSARNIMWPQLNHVIGKPQHYPLLTKERAFDLVRDCFMDASRVHTVIGDTALIKIITKDLIEEQSLKLR</sequence>
<dbReference type="GO" id="GO:0051603">
    <property type="term" value="P:proteolysis involved in protein catabolic process"/>
    <property type="evidence" value="ECO:0007669"/>
    <property type="project" value="InterPro"/>
</dbReference>
<evidence type="ECO:0000256" key="4">
    <source>
        <dbReference type="ARBA" id="ARBA00026071"/>
    </source>
</evidence>
<dbReference type="OrthoDB" id="268479at2759"/>
<dbReference type="GO" id="GO:0005737">
    <property type="term" value="C:cytoplasm"/>
    <property type="evidence" value="ECO:0007669"/>
    <property type="project" value="TreeGrafter"/>
</dbReference>
<evidence type="ECO:0000313" key="5">
    <source>
        <dbReference type="EMBL" id="EDV97868.1"/>
    </source>
</evidence>
<evidence type="ECO:0000256" key="1">
    <source>
        <dbReference type="ARBA" id="ARBA00004123"/>
    </source>
</evidence>
<dbReference type="GO" id="GO:0005839">
    <property type="term" value="C:proteasome core complex"/>
    <property type="evidence" value="ECO:0007669"/>
    <property type="project" value="InterPro"/>
</dbReference>
<proteinExistence type="predicted"/>
<dbReference type="HOGENOM" id="CLU_035750_1_1_1"/>
<dbReference type="SUPFAM" id="SSF56235">
    <property type="entry name" value="N-terminal nucleophile aminohydrolases (Ntn hydrolases)"/>
    <property type="match status" value="1"/>
</dbReference>
<dbReference type="AlphaFoldDB" id="B4J075"/>
<dbReference type="SMR" id="B4J075"/>
<keyword evidence="6" id="KW-1185">Reference proteome</keyword>
<dbReference type="InterPro" id="IPR029055">
    <property type="entry name" value="Ntn_hydrolases_N"/>
</dbReference>
<organism evidence="6">
    <name type="scientific">Drosophila grimshawi</name>
    <name type="common">Hawaiian fruit fly</name>
    <name type="synonym">Idiomyia grimshawi</name>
    <dbReference type="NCBI Taxonomy" id="7222"/>
    <lineage>
        <taxon>Eukaryota</taxon>
        <taxon>Metazoa</taxon>
        <taxon>Ecdysozoa</taxon>
        <taxon>Arthropoda</taxon>
        <taxon>Hexapoda</taxon>
        <taxon>Insecta</taxon>
        <taxon>Pterygota</taxon>
        <taxon>Neoptera</taxon>
        <taxon>Endopterygota</taxon>
        <taxon>Diptera</taxon>
        <taxon>Brachycera</taxon>
        <taxon>Muscomorpha</taxon>
        <taxon>Ephydroidea</taxon>
        <taxon>Drosophilidae</taxon>
        <taxon>Drosophila</taxon>
        <taxon>Hawaiian Drosophila</taxon>
    </lineage>
</organism>
<dbReference type="PANTHER" id="PTHR32194">
    <property type="entry name" value="METALLOPROTEASE TLDD"/>
    <property type="match status" value="1"/>
</dbReference>
<dbReference type="GO" id="GO:0005634">
    <property type="term" value="C:nucleus"/>
    <property type="evidence" value="ECO:0007669"/>
    <property type="project" value="UniProtKB-SubCell"/>
</dbReference>
<evidence type="ECO:0000313" key="6">
    <source>
        <dbReference type="Proteomes" id="UP000001070"/>
    </source>
</evidence>
<dbReference type="Proteomes" id="UP000001070">
    <property type="component" value="Unassembled WGS sequence"/>
</dbReference>
<name>B4J075_DROGR</name>
<dbReference type="eggNOG" id="KOG0179">
    <property type="taxonomic scope" value="Eukaryota"/>
</dbReference>
<keyword evidence="2" id="KW-0963">Cytoplasm</keyword>
<dbReference type="InterPro" id="IPR023333">
    <property type="entry name" value="Proteasome_suB-type"/>
</dbReference>
<protein>
    <submittedName>
        <fullName evidence="5">GH17107</fullName>
    </submittedName>
</protein>